<dbReference type="Pfam" id="PF07624">
    <property type="entry name" value="PSD2"/>
    <property type="match status" value="1"/>
</dbReference>
<dbReference type="Pfam" id="PF07627">
    <property type="entry name" value="PSCyt3"/>
    <property type="match status" value="1"/>
</dbReference>
<evidence type="ECO:0000259" key="1">
    <source>
        <dbReference type="Pfam" id="PF07624"/>
    </source>
</evidence>
<sequence length="564" mass="61964">MVLASLLVAASSLACSEDVSPPSEAPLEAGPAVTAPTALHRLTQTQLNYTLQDLFLTTELPAVELPPDIPVHGFSNNAVTRQASPFLVESLQRDMQAVTAAAMDAPGPWLDCTSDGGSDPVACGHSTLDRMIRRAFRRQVSQDELSWILGRFDQWYASLGFRPAMELALQTLLQTPDFLYIVEQPGLDAAEGADGSTPLSGWEVASRMSYFLWDSMPDAELFRAAAAGELDAEAGVRAQAERMLANSRADFMLLHFFEQWLAADLIEGIVIDPETYFSELEDEEESGGKIAAFRLALDAEFELFLRDFMRDDGTLAGLLTTRQTWATEDTADYYNATLDTSRSITISKFVGMVDVHEITMYPATLPADQRAGFLTSLPFLVGHAHPVFPSPVLRGVFVRERILCQPPGSPPDDVPPIEELEGMEPKTNRDRYSAHSNNPACSVCHEAIDGVGFPFEHYDSLGAWRDQDNGYPVDASGAVLGTDVDGPVNGAVELSERLATSRTAHDCMVKQMYRYAMHRNEAPDDKDSIAALQEAFWRDGGRIEGMLVEIVASEAFRTRREKSQ</sequence>
<dbReference type="STRING" id="391625.PPSIR1_37334"/>
<reference evidence="6 7" key="1">
    <citation type="submission" date="2007-06" db="EMBL/GenBank/DDBJ databases">
        <authorList>
            <person name="Shimkets L."/>
            <person name="Ferriera S."/>
            <person name="Johnson J."/>
            <person name="Kravitz S."/>
            <person name="Beeson K."/>
            <person name="Sutton G."/>
            <person name="Rogers Y.-H."/>
            <person name="Friedman R."/>
            <person name="Frazier M."/>
            <person name="Venter J.C."/>
        </authorList>
    </citation>
    <scope>NUCLEOTIDE SEQUENCE [LARGE SCALE GENOMIC DNA]</scope>
    <source>
        <strain evidence="6 7">SIR-1</strain>
    </source>
</reference>
<dbReference type="Pfam" id="PF07631">
    <property type="entry name" value="PSD4"/>
    <property type="match status" value="1"/>
</dbReference>
<dbReference type="InterPro" id="IPR011478">
    <property type="entry name" value="DUF1585"/>
</dbReference>
<evidence type="ECO:0000313" key="7">
    <source>
        <dbReference type="Proteomes" id="UP000005801"/>
    </source>
</evidence>
<dbReference type="Pfam" id="PF07637">
    <property type="entry name" value="PSD5"/>
    <property type="match status" value="1"/>
</dbReference>
<evidence type="ECO:0000259" key="3">
    <source>
        <dbReference type="Pfam" id="PF07627"/>
    </source>
</evidence>
<feature type="domain" description="DUF1587" evidence="2">
    <location>
        <begin position="41"/>
        <end position="98"/>
    </location>
</feature>
<organism evidence="6 7">
    <name type="scientific">Plesiocystis pacifica SIR-1</name>
    <dbReference type="NCBI Taxonomy" id="391625"/>
    <lineage>
        <taxon>Bacteria</taxon>
        <taxon>Pseudomonadati</taxon>
        <taxon>Myxococcota</taxon>
        <taxon>Polyangia</taxon>
        <taxon>Nannocystales</taxon>
        <taxon>Nannocystaceae</taxon>
        <taxon>Plesiocystis</taxon>
    </lineage>
</organism>
<dbReference type="InterPro" id="IPR013043">
    <property type="entry name" value="DUF1595"/>
</dbReference>
<dbReference type="InterPro" id="IPR013036">
    <property type="entry name" value="DUF1587"/>
</dbReference>
<dbReference type="InterPro" id="IPR013039">
    <property type="entry name" value="DUF1588"/>
</dbReference>
<name>A6G0N2_9BACT</name>
<dbReference type="AlphaFoldDB" id="A6G0N2"/>
<dbReference type="EMBL" id="ABCS01000009">
    <property type="protein sequence ID" value="EDM80678.1"/>
    <property type="molecule type" value="Genomic_DNA"/>
</dbReference>
<evidence type="ECO:0000259" key="4">
    <source>
        <dbReference type="Pfam" id="PF07631"/>
    </source>
</evidence>
<evidence type="ECO:0000259" key="2">
    <source>
        <dbReference type="Pfam" id="PF07626"/>
    </source>
</evidence>
<comment type="caution">
    <text evidence="6">The sequence shown here is derived from an EMBL/GenBank/DDBJ whole genome shotgun (WGS) entry which is preliminary data.</text>
</comment>
<feature type="domain" description="DUF1588" evidence="3">
    <location>
        <begin position="370"/>
        <end position="468"/>
    </location>
</feature>
<dbReference type="Proteomes" id="UP000005801">
    <property type="component" value="Unassembled WGS sequence"/>
</dbReference>
<dbReference type="InterPro" id="IPR013042">
    <property type="entry name" value="DUF1592"/>
</dbReference>
<gene>
    <name evidence="6" type="ORF">PPSIR1_37334</name>
</gene>
<dbReference type="Pfam" id="PF07626">
    <property type="entry name" value="PSD3"/>
    <property type="match status" value="1"/>
</dbReference>
<feature type="domain" description="DUF1585" evidence="1">
    <location>
        <begin position="488"/>
        <end position="556"/>
    </location>
</feature>
<accession>A6G0N2</accession>
<evidence type="ECO:0000259" key="5">
    <source>
        <dbReference type="Pfam" id="PF07637"/>
    </source>
</evidence>
<evidence type="ECO:0000313" key="6">
    <source>
        <dbReference type="EMBL" id="EDM80678.1"/>
    </source>
</evidence>
<feature type="domain" description="DUF1592" evidence="4">
    <location>
        <begin position="199"/>
        <end position="335"/>
    </location>
</feature>
<proteinExistence type="predicted"/>
<protein>
    <recommendedName>
        <fullName evidence="8">Cellulose-binding domain protein</fullName>
    </recommendedName>
</protein>
<dbReference type="eggNOG" id="COG5297">
    <property type="taxonomic scope" value="Bacteria"/>
</dbReference>
<keyword evidence="7" id="KW-1185">Reference proteome</keyword>
<evidence type="ECO:0008006" key="8">
    <source>
        <dbReference type="Google" id="ProtNLM"/>
    </source>
</evidence>
<feature type="domain" description="DUF1595" evidence="5">
    <location>
        <begin position="126"/>
        <end position="183"/>
    </location>
</feature>